<dbReference type="AlphaFoldDB" id="A0A1W6LPS5"/>
<reference evidence="4" key="1">
    <citation type="submission" date="2017-04" db="EMBL/GenBank/DDBJ databases">
        <title>Comparative genomics and description of representatives of a novel lineage of planctomycetes thriving in anoxic sediments.</title>
        <authorList>
            <person name="Spring S."/>
            <person name="Bunk B."/>
            <person name="Sproer C."/>
        </authorList>
    </citation>
    <scope>NUCLEOTIDE SEQUENCE [LARGE SCALE GENOMIC DNA]</scope>
    <source>
        <strain evidence="4">ST-PulAB-D4</strain>
    </source>
</reference>
<feature type="signal peptide" evidence="1">
    <location>
        <begin position="1"/>
        <end position="19"/>
    </location>
</feature>
<dbReference type="Pfam" id="PF07589">
    <property type="entry name" value="PEP-CTERM"/>
    <property type="match status" value="1"/>
</dbReference>
<gene>
    <name evidence="3" type="ORF">STSP1_02199</name>
</gene>
<dbReference type="InterPro" id="IPR013424">
    <property type="entry name" value="Ice-binding_C"/>
</dbReference>
<dbReference type="Proteomes" id="UP000193334">
    <property type="component" value="Chromosome"/>
</dbReference>
<accession>A0A1W6LPS5</accession>
<evidence type="ECO:0000259" key="2">
    <source>
        <dbReference type="Pfam" id="PF07589"/>
    </source>
</evidence>
<proteinExistence type="predicted"/>
<dbReference type="RefSeq" id="WP_085756394.1">
    <property type="nucleotide sequence ID" value="NZ_CP021023.1"/>
</dbReference>
<feature type="domain" description="Ice-binding protein C-terminal" evidence="2">
    <location>
        <begin position="185"/>
        <end position="205"/>
    </location>
</feature>
<evidence type="ECO:0000313" key="4">
    <source>
        <dbReference type="Proteomes" id="UP000193334"/>
    </source>
</evidence>
<organism evidence="3 4">
    <name type="scientific">Sedimentisphaera salicampi</name>
    <dbReference type="NCBI Taxonomy" id="1941349"/>
    <lineage>
        <taxon>Bacteria</taxon>
        <taxon>Pseudomonadati</taxon>
        <taxon>Planctomycetota</taxon>
        <taxon>Phycisphaerae</taxon>
        <taxon>Sedimentisphaerales</taxon>
        <taxon>Sedimentisphaeraceae</taxon>
        <taxon>Sedimentisphaera</taxon>
    </lineage>
</organism>
<dbReference type="KEGG" id="pbp:STSP1_02199"/>
<evidence type="ECO:0000256" key="1">
    <source>
        <dbReference type="SAM" id="SignalP"/>
    </source>
</evidence>
<keyword evidence="1" id="KW-0732">Signal</keyword>
<keyword evidence="4" id="KW-1185">Reference proteome</keyword>
<protein>
    <recommendedName>
        <fullName evidence="2">Ice-binding protein C-terminal domain-containing protein</fullName>
    </recommendedName>
</protein>
<dbReference type="EMBL" id="CP021023">
    <property type="protein sequence ID" value="ARN57774.1"/>
    <property type="molecule type" value="Genomic_DNA"/>
</dbReference>
<name>A0A1W6LPS5_9BACT</name>
<feature type="chain" id="PRO_5012484353" description="Ice-binding protein C-terminal domain-containing protein" evidence="1">
    <location>
        <begin position="20"/>
        <end position="206"/>
    </location>
</feature>
<dbReference type="NCBIfam" id="TIGR02595">
    <property type="entry name" value="PEP_CTERM"/>
    <property type="match status" value="1"/>
</dbReference>
<evidence type="ECO:0000313" key="3">
    <source>
        <dbReference type="EMBL" id="ARN57774.1"/>
    </source>
</evidence>
<sequence precursor="true">MRKCIMLMAVLAIAGLASAFAVSYTEVINDGVDAGLQPGQDIDKISMGEDAFNYYFKMEMVGAMSLTGNNFAGYNGLYFDLDQNAGTGFDGNAYDYFHSSLDGFELVADAHFGGTVSLSNTVNHYHTLTKPNGLFAGSNITWDGSYTIEYKIAKGFFTGDFCLAGATVEEGSEPENYDTTSSYCVPEPATMALLGAFGFVLRKRKS</sequence>